<protein>
    <recommendedName>
        <fullName evidence="4">rhamnogalacturonan endolyase</fullName>
        <ecNumber evidence="4">4.2.2.23</ecNumber>
    </recommendedName>
</protein>
<dbReference type="InterPro" id="IPR051850">
    <property type="entry name" value="Polysacch_Lyase_4"/>
</dbReference>
<keyword evidence="9" id="KW-0624">Polysaccharide degradation</keyword>
<evidence type="ECO:0000256" key="3">
    <source>
        <dbReference type="ARBA" id="ARBA00010418"/>
    </source>
</evidence>
<feature type="domain" description="Rhamnogalacturonan lyase" evidence="12">
    <location>
        <begin position="363"/>
        <end position="442"/>
    </location>
</feature>
<comment type="similarity">
    <text evidence="3">Belongs to the polysaccharide lyase 4 family.</text>
</comment>
<dbReference type="OrthoDB" id="1179585at2759"/>
<evidence type="ECO:0000256" key="5">
    <source>
        <dbReference type="ARBA" id="ARBA00022525"/>
    </source>
</evidence>
<dbReference type="InterPro" id="IPR011013">
    <property type="entry name" value="Gal_mutarotase_sf_dom"/>
</dbReference>
<evidence type="ECO:0000256" key="6">
    <source>
        <dbReference type="ARBA" id="ARBA00022729"/>
    </source>
</evidence>
<dbReference type="SUPFAM" id="SSF49452">
    <property type="entry name" value="Starch-binding domain-like"/>
    <property type="match status" value="1"/>
</dbReference>
<evidence type="ECO:0000256" key="8">
    <source>
        <dbReference type="ARBA" id="ARBA00023277"/>
    </source>
</evidence>
<dbReference type="SUPFAM" id="SSF74650">
    <property type="entry name" value="Galactose mutarotase-like"/>
    <property type="match status" value="1"/>
</dbReference>
<dbReference type="Gene3D" id="2.60.120.260">
    <property type="entry name" value="Galactose-binding domain-like"/>
    <property type="match status" value="1"/>
</dbReference>
<evidence type="ECO:0000256" key="7">
    <source>
        <dbReference type="ARBA" id="ARBA00023239"/>
    </source>
</evidence>
<dbReference type="EMBL" id="JFFI01002131">
    <property type="protein sequence ID" value="KXH42369.1"/>
    <property type="molecule type" value="Genomic_DNA"/>
</dbReference>
<dbReference type="GO" id="GO:0102210">
    <property type="term" value="F:rhamnogalacturonan endolyase activity"/>
    <property type="evidence" value="ECO:0007669"/>
    <property type="project" value="UniProtKB-EC"/>
</dbReference>
<dbReference type="Gene3D" id="2.70.98.10">
    <property type="match status" value="1"/>
</dbReference>
<keyword evidence="8" id="KW-0119">Carbohydrate metabolism</keyword>
<evidence type="ECO:0000256" key="1">
    <source>
        <dbReference type="ARBA" id="ARBA00001324"/>
    </source>
</evidence>
<dbReference type="InterPro" id="IPR029413">
    <property type="entry name" value="RG-lyase_II"/>
</dbReference>
<comment type="subcellular location">
    <subcellularLocation>
        <location evidence="2">Secreted</location>
    </subcellularLocation>
</comment>
<keyword evidence="14" id="KW-1185">Reference proteome</keyword>
<organism evidence="13 14">
    <name type="scientific">Colletotrichum salicis</name>
    <dbReference type="NCBI Taxonomy" id="1209931"/>
    <lineage>
        <taxon>Eukaryota</taxon>
        <taxon>Fungi</taxon>
        <taxon>Dikarya</taxon>
        <taxon>Ascomycota</taxon>
        <taxon>Pezizomycotina</taxon>
        <taxon>Sordariomycetes</taxon>
        <taxon>Hypocreomycetidae</taxon>
        <taxon>Glomerellales</taxon>
        <taxon>Glomerellaceae</taxon>
        <taxon>Colletotrichum</taxon>
        <taxon>Colletotrichum acutatum species complex</taxon>
    </lineage>
</organism>
<dbReference type="PANTHER" id="PTHR32018:SF1">
    <property type="entry name" value="RHAMNOGALACTURONAN ENDOLYASE"/>
    <property type="match status" value="1"/>
</dbReference>
<evidence type="ECO:0000256" key="9">
    <source>
        <dbReference type="ARBA" id="ARBA00023326"/>
    </source>
</evidence>
<evidence type="ECO:0000259" key="11">
    <source>
        <dbReference type="Pfam" id="PF14683"/>
    </source>
</evidence>
<keyword evidence="10" id="KW-0175">Coiled coil</keyword>
<dbReference type="Gene3D" id="2.60.40.1120">
    <property type="entry name" value="Carboxypeptidase-like, regulatory domain"/>
    <property type="match status" value="1"/>
</dbReference>
<dbReference type="CDD" id="cd10316">
    <property type="entry name" value="RGL4_M"/>
    <property type="match status" value="1"/>
</dbReference>
<dbReference type="AlphaFoldDB" id="A0A135T2I7"/>
<comment type="caution">
    <text evidence="13">The sequence shown here is derived from an EMBL/GenBank/DDBJ whole genome shotgun (WGS) entry which is preliminary data.</text>
</comment>
<evidence type="ECO:0000256" key="10">
    <source>
        <dbReference type="SAM" id="Coils"/>
    </source>
</evidence>
<dbReference type="GO" id="GO:0030246">
    <property type="term" value="F:carbohydrate binding"/>
    <property type="evidence" value="ECO:0007669"/>
    <property type="project" value="InterPro"/>
</dbReference>
<dbReference type="GO" id="GO:0005576">
    <property type="term" value="C:extracellular region"/>
    <property type="evidence" value="ECO:0007669"/>
    <property type="project" value="UniProtKB-SubCell"/>
</dbReference>
<dbReference type="GO" id="GO:0000272">
    <property type="term" value="P:polysaccharide catabolic process"/>
    <property type="evidence" value="ECO:0007669"/>
    <property type="project" value="UniProtKB-KW"/>
</dbReference>
<sequence>MGNAEIRSCFDNVEFPKGLETLCSYHVLLFARPILSPARRTSPKPTSEASPIVKTMHFSRLSALVLASKLVSAGKGPFLEQINDSTWVIGNDHWNLTQGSLYATKLFWEGVPGADLVGSAAGHYVGYDGENNLQFTNATIASRGTDYIDVSFSAAAGDFHWVIFDNLTGAYQYFVNRALPDISILRTLWRLAPDVFPNGRTHLKDEGLPDFSLYATATNVQDETWQLVDGSFITKYDWSNAVRDRDFYGIYGPKAGSWYIHPTKEYYNSDHLSQTLTIHRESKTGDAVQLNVVQDTSHFRVGKTVPQPAGKVWGPWLWYLNNGDVADAAQKHKEEVKHVPYTWFKDTAYHSRGGVQGTLVLSDGRPASGAAVFLGDTDTTIRPSIQGKNYYYTTYTNDKGRFSFDNVRTGGYAVYATSNGGKLADVYTNFTAPLTITKDKTLNLGELSWTVPKSKRIFQVGEFDKKANGFKNGGVPYQHGVAAESPANLTFTVGKSQNEDWYFAQSAIGKWTIEFDIASADLAANKTALLSVSLAGYSQSAALDIDVNGQVYGSLSKDSLTSDPALYRSGKVSGEWRFFQYKIDTDILKAGQNTVGFTILEATGHRETLLKSSLLRYSKPLPAEAELVAIEVVAAMLLLRYALNSCDIETRLSNVWTSLPDVVEETEEYAEVYDDDPSVWRAAEDLYLGILDGVEIPFHLSNIPLLRGLTFEERAFKILTGPTTFGKNVEEDTSKQNIEGNVAKLRNVVLMSQHKHINKSLKALKEQLNSQLQQADWARDNPKAEKLMTKAFITLDELRASIGFDPRINQRDMVTSMIDAQKVCPPDMINHAMLAFRGAKFTSWLQSNDSRILFIEGRMKLSSEQEAASPLTMLSCALAQLVARQSERSLPLVYICGQHNGPNDPFSGVSGVLECWSSLIAESLTPREVDLSAINLSFIDGVRAQQLGVL</sequence>
<keyword evidence="5" id="KW-0964">Secreted</keyword>
<evidence type="ECO:0000313" key="14">
    <source>
        <dbReference type="Proteomes" id="UP000070121"/>
    </source>
</evidence>
<dbReference type="CDD" id="cd10320">
    <property type="entry name" value="RGL4_N"/>
    <property type="match status" value="1"/>
</dbReference>
<feature type="coiled-coil region" evidence="10">
    <location>
        <begin position="754"/>
        <end position="781"/>
    </location>
</feature>
<feature type="domain" description="Rhamnogalacturonan lyase" evidence="11">
    <location>
        <begin position="456"/>
        <end position="600"/>
    </location>
</feature>
<gene>
    <name evidence="13" type="ORF">CSAL01_08695</name>
</gene>
<evidence type="ECO:0000259" key="12">
    <source>
        <dbReference type="Pfam" id="PF14686"/>
    </source>
</evidence>
<proteinExistence type="inferred from homology"/>
<dbReference type="SUPFAM" id="SSF49785">
    <property type="entry name" value="Galactose-binding domain-like"/>
    <property type="match status" value="1"/>
</dbReference>
<dbReference type="InterPro" id="IPR014718">
    <property type="entry name" value="GH-type_carb-bd"/>
</dbReference>
<comment type="catalytic activity">
    <reaction evidence="1">
        <text>Endotype eliminative cleavage of L-alpha-rhamnopyranosyl-(1-&gt;4)-alpha-D-galactopyranosyluronic acid bonds of rhamnogalacturonan I domains in ramified hairy regions of pectin leaving L-rhamnopyranose at the reducing end and 4-deoxy-4,5-unsaturated D-galactopyranosyluronic acid at the non-reducing end.</text>
        <dbReference type="EC" id="4.2.2.23"/>
    </reaction>
</comment>
<name>A0A135T2I7_9PEZI</name>
<evidence type="ECO:0000256" key="4">
    <source>
        <dbReference type="ARBA" id="ARBA00012437"/>
    </source>
</evidence>
<dbReference type="EC" id="4.2.2.23" evidence="4"/>
<keyword evidence="6" id="KW-0732">Signal</keyword>
<dbReference type="Pfam" id="PF14683">
    <property type="entry name" value="CBM-like"/>
    <property type="match status" value="1"/>
</dbReference>
<evidence type="ECO:0000313" key="13">
    <source>
        <dbReference type="EMBL" id="KXH42369.1"/>
    </source>
</evidence>
<dbReference type="InterPro" id="IPR029411">
    <property type="entry name" value="RG-lyase_III"/>
</dbReference>
<dbReference type="Proteomes" id="UP000070121">
    <property type="component" value="Unassembled WGS sequence"/>
</dbReference>
<accession>A0A135T2I7</accession>
<reference evidence="13 14" key="1">
    <citation type="submission" date="2014-02" db="EMBL/GenBank/DDBJ databases">
        <title>The genome sequence of Colletotrichum salicis CBS 607.94.</title>
        <authorList>
            <person name="Baroncelli R."/>
            <person name="Thon M.R."/>
        </authorList>
    </citation>
    <scope>NUCLEOTIDE SEQUENCE [LARGE SCALE GENOMIC DNA]</scope>
    <source>
        <strain evidence="13 14">CBS 607.94</strain>
    </source>
</reference>
<dbReference type="InterPro" id="IPR013784">
    <property type="entry name" value="Carb-bd-like_fold"/>
</dbReference>
<dbReference type="Pfam" id="PF14686">
    <property type="entry name" value="fn3_3"/>
    <property type="match status" value="1"/>
</dbReference>
<evidence type="ECO:0000256" key="2">
    <source>
        <dbReference type="ARBA" id="ARBA00004613"/>
    </source>
</evidence>
<dbReference type="PANTHER" id="PTHR32018">
    <property type="entry name" value="RHAMNOGALACTURONATE LYASE FAMILY PROTEIN"/>
    <property type="match status" value="1"/>
</dbReference>
<dbReference type="InterPro" id="IPR008979">
    <property type="entry name" value="Galactose-bd-like_sf"/>
</dbReference>
<keyword evidence="7 13" id="KW-0456">Lyase</keyword>